<keyword evidence="3" id="KW-1185">Reference proteome</keyword>
<sequence>MRWGWGGWWLRSGAAWAVSRLVGVGTELELELEGRRRDHSSIDFCSLTAYSAVSAYQTYSLPELLNHAAIDPGLLVE</sequence>
<feature type="signal peptide" evidence="1">
    <location>
        <begin position="1"/>
        <end position="15"/>
    </location>
</feature>
<evidence type="ECO:0000313" key="2">
    <source>
        <dbReference type="EMBL" id="KAK7510569.1"/>
    </source>
</evidence>
<organism evidence="2 3">
    <name type="scientific">Phyllosticta citriasiana</name>
    <dbReference type="NCBI Taxonomy" id="595635"/>
    <lineage>
        <taxon>Eukaryota</taxon>
        <taxon>Fungi</taxon>
        <taxon>Dikarya</taxon>
        <taxon>Ascomycota</taxon>
        <taxon>Pezizomycotina</taxon>
        <taxon>Dothideomycetes</taxon>
        <taxon>Dothideomycetes incertae sedis</taxon>
        <taxon>Botryosphaeriales</taxon>
        <taxon>Phyllostictaceae</taxon>
        <taxon>Phyllosticta</taxon>
    </lineage>
</organism>
<keyword evidence="1" id="KW-0732">Signal</keyword>
<accession>A0ABR1KCJ1</accession>
<feature type="chain" id="PRO_5045869722" evidence="1">
    <location>
        <begin position="16"/>
        <end position="77"/>
    </location>
</feature>
<evidence type="ECO:0000313" key="3">
    <source>
        <dbReference type="Proteomes" id="UP001363622"/>
    </source>
</evidence>
<reference evidence="2 3" key="1">
    <citation type="submission" date="2024-04" db="EMBL/GenBank/DDBJ databases">
        <title>Phyllosticta paracitricarpa is synonymous to the EU quarantine fungus P. citricarpa based on phylogenomic analyses.</title>
        <authorList>
            <consortium name="Lawrence Berkeley National Laboratory"/>
            <person name="Van Ingen-Buijs V.A."/>
            <person name="Van Westerhoven A.C."/>
            <person name="Haridas S."/>
            <person name="Skiadas P."/>
            <person name="Martin F."/>
            <person name="Groenewald J.Z."/>
            <person name="Crous P.W."/>
            <person name="Seidl M.F."/>
        </authorList>
    </citation>
    <scope>NUCLEOTIDE SEQUENCE [LARGE SCALE GENOMIC DNA]</scope>
    <source>
        <strain evidence="2 3">CBS 123371</strain>
    </source>
</reference>
<comment type="caution">
    <text evidence="2">The sequence shown here is derived from an EMBL/GenBank/DDBJ whole genome shotgun (WGS) entry which is preliminary data.</text>
</comment>
<dbReference type="EMBL" id="JBBPHU010000014">
    <property type="protein sequence ID" value="KAK7510569.1"/>
    <property type="molecule type" value="Genomic_DNA"/>
</dbReference>
<dbReference type="Proteomes" id="UP001363622">
    <property type="component" value="Unassembled WGS sequence"/>
</dbReference>
<name>A0ABR1KCJ1_9PEZI</name>
<protein>
    <submittedName>
        <fullName evidence="2">Uncharacterized protein</fullName>
    </submittedName>
</protein>
<proteinExistence type="predicted"/>
<evidence type="ECO:0000256" key="1">
    <source>
        <dbReference type="SAM" id="SignalP"/>
    </source>
</evidence>
<gene>
    <name evidence="2" type="ORF">IWZ03DRAFT_388924</name>
</gene>